<keyword evidence="3 13" id="KW-0808">Transferase</keyword>
<organism evidence="13 14">
    <name type="scientific">Purpureocillium takamizusanense</name>
    <dbReference type="NCBI Taxonomy" id="2060973"/>
    <lineage>
        <taxon>Eukaryota</taxon>
        <taxon>Fungi</taxon>
        <taxon>Dikarya</taxon>
        <taxon>Ascomycota</taxon>
        <taxon>Pezizomycotina</taxon>
        <taxon>Sordariomycetes</taxon>
        <taxon>Hypocreomycetidae</taxon>
        <taxon>Hypocreales</taxon>
        <taxon>Ophiocordycipitaceae</taxon>
        <taxon>Purpureocillium</taxon>
    </lineage>
</organism>
<evidence type="ECO:0000256" key="6">
    <source>
        <dbReference type="ARBA" id="ARBA00023136"/>
    </source>
</evidence>
<keyword evidence="7" id="KW-0325">Glycoprotein</keyword>
<feature type="compositionally biased region" description="Low complexity" evidence="8">
    <location>
        <begin position="448"/>
        <end position="459"/>
    </location>
</feature>
<comment type="similarity">
    <text evidence="2">Belongs to the PC-esterase family. CASD1 subfamily.</text>
</comment>
<dbReference type="GO" id="GO:0005794">
    <property type="term" value="C:Golgi apparatus"/>
    <property type="evidence" value="ECO:0007669"/>
    <property type="project" value="UniProtKB-ARBA"/>
</dbReference>
<gene>
    <name evidence="13" type="ORF">JDV02_005351</name>
</gene>
<evidence type="ECO:0000256" key="2">
    <source>
        <dbReference type="ARBA" id="ARBA00010666"/>
    </source>
</evidence>
<feature type="signal peptide" evidence="10">
    <location>
        <begin position="1"/>
        <end position="37"/>
    </location>
</feature>
<sequence length="858" mass="95843">MAVAGASTSTSSPINRSLSVLIVLLVLLGAIFHGVSRQPDPHRCRQLLEDGSWLEPPDANGTRTPFKNWQPRGCKLRQYSNEDIHQCMEHRHMVFSGDSTTRQVFWAMGRLLDRDLANERRRTAKAHEAYDMEFDGIRMLQIWNPFLKVGVETKEQRDLTHQLDLWQRERHNNVPVADQKSAALILLGFGSWYALEMFHDDAVGNFSDAFLKATEVMKSSDLPPFGSGPMVPRDGLGNEVFVAPVAPPFYDKLPSSRTGPKGIHKGEVEDIDQFLDSVADEKRIPLLRAYPALSRDQRGTMVDITDTGFHVIDSVAEVKATILLNARCNAKLHALDGSPYDGTCCTDYGRTTFVQLVLLGMGVLYVAVCVVLEVFDMLGRKVNSPFFNWSACMLITALLACFLADRTQVFAKGNKQYVASEFAVLSILSGVLGVVTIRRMSPRRSDTDTSTSPATLDDAPPLSRDQTDEWKGWMQAAILIYHWTGASKSLPIYICIRLMVAAYLFQVGYGHTVFFLTKKDFSLRRVAAVLQRLNLLSCALPYVMNTNYMLYYFAPLVSFWFAIVYATLAIGSGYNDTGNAVIAKIAISAFVVAAVFLFTPISEWVFAILRAVFRIDWDLHEWQFRVSLDIFIVYIGMLAGMASVRSKLWSRLLVETKLSGLVGLVIVAGYWYLSNRYFATKQEYNWWHPYASFVPIMGFVAARNVAAPVRVFYSRAFAWLGRCSLETFTLQFHLLLASDTKGVLLLDGLAGDGSLAADRWRHLIVIVPFFLWLSHATAEATGDLTTLLTCATAEQVKPEDVGDSESLLPGSSADGGGLGRFRIPPLLRRLTPKAVRDDDPRVWMAGLGGLMWFLNLVY</sequence>
<feature type="domain" description="Cas1p 10 TM acyl transferase" evidence="11">
    <location>
        <begin position="339"/>
        <end position="795"/>
    </location>
</feature>
<dbReference type="Pfam" id="PF07779">
    <property type="entry name" value="Cas1_AcylT"/>
    <property type="match status" value="1"/>
</dbReference>
<keyword evidence="14" id="KW-1185">Reference proteome</keyword>
<keyword evidence="13" id="KW-0012">Acyltransferase</keyword>
<dbReference type="EMBL" id="CP086357">
    <property type="protein sequence ID" value="UNI19138.1"/>
    <property type="molecule type" value="Genomic_DNA"/>
</dbReference>
<feature type="transmembrane region" description="Helical" evidence="9">
    <location>
        <begin position="417"/>
        <end position="437"/>
    </location>
</feature>
<dbReference type="GO" id="GO:0016020">
    <property type="term" value="C:membrane"/>
    <property type="evidence" value="ECO:0007669"/>
    <property type="project" value="UniProtKB-SubCell"/>
</dbReference>
<feature type="transmembrane region" description="Helical" evidence="9">
    <location>
        <begin position="581"/>
        <end position="602"/>
    </location>
</feature>
<evidence type="ECO:0000259" key="12">
    <source>
        <dbReference type="Pfam" id="PF24536"/>
    </source>
</evidence>
<feature type="domain" description="NXPE C-terminal" evidence="12">
    <location>
        <begin position="69"/>
        <end position="135"/>
    </location>
</feature>
<evidence type="ECO:0000256" key="5">
    <source>
        <dbReference type="ARBA" id="ARBA00022989"/>
    </source>
</evidence>
<dbReference type="RefSeq" id="XP_047842619.1">
    <property type="nucleotide sequence ID" value="XM_047986636.1"/>
</dbReference>
<accession>A0A9Q8QGC1</accession>
<dbReference type="GO" id="GO:0047186">
    <property type="term" value="F:N-acetylneuraminate 9-O-acetyltransferase activity"/>
    <property type="evidence" value="ECO:0007669"/>
    <property type="project" value="UniProtKB-EC"/>
</dbReference>
<dbReference type="KEGG" id="ptkz:JDV02_005351"/>
<proteinExistence type="inferred from homology"/>
<dbReference type="OrthoDB" id="1932925at2759"/>
<dbReference type="EC" id="2.3.1.45" evidence="13"/>
<dbReference type="AlphaFoldDB" id="A0A9Q8QGC1"/>
<dbReference type="Pfam" id="PF24536">
    <property type="entry name" value="NXPE4_C"/>
    <property type="match status" value="1"/>
</dbReference>
<feature type="transmembrane region" description="Helical" evidence="9">
    <location>
        <begin position="353"/>
        <end position="374"/>
    </location>
</feature>
<keyword evidence="6 9" id="KW-0472">Membrane</keyword>
<evidence type="ECO:0000259" key="11">
    <source>
        <dbReference type="Pfam" id="PF07779"/>
    </source>
</evidence>
<evidence type="ECO:0000256" key="10">
    <source>
        <dbReference type="SAM" id="SignalP"/>
    </source>
</evidence>
<feature type="transmembrane region" description="Helical" evidence="9">
    <location>
        <begin position="490"/>
        <end position="509"/>
    </location>
</feature>
<evidence type="ECO:0000256" key="1">
    <source>
        <dbReference type="ARBA" id="ARBA00004141"/>
    </source>
</evidence>
<reference evidence="13" key="1">
    <citation type="submission" date="2021-11" db="EMBL/GenBank/DDBJ databases">
        <title>Purpureocillium_takamizusanense_genome.</title>
        <authorList>
            <person name="Nguyen N.-H."/>
        </authorList>
    </citation>
    <scope>NUCLEOTIDE SEQUENCE</scope>
    <source>
        <strain evidence="13">PT3</strain>
    </source>
</reference>
<feature type="transmembrane region" description="Helical" evidence="9">
    <location>
        <begin position="549"/>
        <end position="569"/>
    </location>
</feature>
<feature type="transmembrane region" description="Helical" evidence="9">
    <location>
        <begin position="656"/>
        <end position="673"/>
    </location>
</feature>
<keyword evidence="10" id="KW-0732">Signal</keyword>
<evidence type="ECO:0000256" key="9">
    <source>
        <dbReference type="SAM" id="Phobius"/>
    </source>
</evidence>
<protein>
    <submittedName>
        <fullName evidence="13">N-acetylneuraminate 7-O(Or 9-O)-acetyltransferase</fullName>
        <ecNumber evidence="13">2.3.1.45</ecNumber>
    </submittedName>
</protein>
<evidence type="ECO:0000256" key="4">
    <source>
        <dbReference type="ARBA" id="ARBA00022692"/>
    </source>
</evidence>
<keyword evidence="4 9" id="KW-0812">Transmembrane</keyword>
<keyword evidence="5 9" id="KW-1133">Transmembrane helix</keyword>
<evidence type="ECO:0000313" key="13">
    <source>
        <dbReference type="EMBL" id="UNI19138.1"/>
    </source>
</evidence>
<dbReference type="InterPro" id="IPR012419">
    <property type="entry name" value="Cas1_AcylTrans_dom"/>
</dbReference>
<comment type="subcellular location">
    <subcellularLocation>
        <location evidence="1">Membrane</location>
        <topology evidence="1">Multi-pass membrane protein</topology>
    </subcellularLocation>
</comment>
<feature type="transmembrane region" description="Helical" evidence="9">
    <location>
        <begin position="622"/>
        <end position="644"/>
    </location>
</feature>
<dbReference type="Proteomes" id="UP000829364">
    <property type="component" value="Chromosome 4"/>
</dbReference>
<name>A0A9Q8QGC1_9HYPO</name>
<dbReference type="InterPro" id="IPR057106">
    <property type="entry name" value="NXPE4_C"/>
</dbReference>
<feature type="transmembrane region" description="Helical" evidence="9">
    <location>
        <begin position="386"/>
        <end position="405"/>
    </location>
</feature>
<evidence type="ECO:0000313" key="14">
    <source>
        <dbReference type="Proteomes" id="UP000829364"/>
    </source>
</evidence>
<dbReference type="GeneID" id="72067300"/>
<dbReference type="PANTHER" id="PTHR13533:SF1">
    <property type="entry name" value="N-ACETYLNEURAMINATE 9-O-ACETYLTRANSFERASE"/>
    <property type="match status" value="1"/>
</dbReference>
<evidence type="ECO:0000256" key="7">
    <source>
        <dbReference type="ARBA" id="ARBA00023180"/>
    </source>
</evidence>
<dbReference type="PANTHER" id="PTHR13533">
    <property type="entry name" value="N-ACETYLNEURAMINATE 9-O-ACETYLTRANSFERASE"/>
    <property type="match status" value="1"/>
</dbReference>
<dbReference type="GO" id="GO:0005975">
    <property type="term" value="P:carbohydrate metabolic process"/>
    <property type="evidence" value="ECO:0007669"/>
    <property type="project" value="UniProtKB-ARBA"/>
</dbReference>
<feature type="chain" id="PRO_5040261554" evidence="10">
    <location>
        <begin position="38"/>
        <end position="858"/>
    </location>
</feature>
<feature type="transmembrane region" description="Helical" evidence="9">
    <location>
        <begin position="693"/>
        <end position="713"/>
    </location>
</feature>
<feature type="region of interest" description="Disordered" evidence="8">
    <location>
        <begin position="443"/>
        <end position="464"/>
    </location>
</feature>
<evidence type="ECO:0000256" key="3">
    <source>
        <dbReference type="ARBA" id="ARBA00022679"/>
    </source>
</evidence>
<evidence type="ECO:0000256" key="8">
    <source>
        <dbReference type="SAM" id="MobiDB-lite"/>
    </source>
</evidence>